<dbReference type="RefSeq" id="WP_168568651.1">
    <property type="nucleotide sequence ID" value="NZ_CP051167.1"/>
</dbReference>
<sequence>MNHHIAEDELVSSQCLRVNVMRGRLKALLATAFVVGLASVAMPSRAIAQNLEGSIPQRFEEEFFGWSKDFYTNRSITRQVYFYLLPFTFPERDIARDAKNVNELYHQVLEQQVAGDRVIRTPDLTNPFNTSVQTLPGSPLVNGNSGSQVGFDPLPLR</sequence>
<proteinExistence type="predicted"/>
<dbReference type="Proteomes" id="UP000500857">
    <property type="component" value="Chromosome"/>
</dbReference>
<protein>
    <submittedName>
        <fullName evidence="2">Uncharacterized protein</fullName>
    </submittedName>
</protein>
<reference evidence="2 3" key="1">
    <citation type="submission" date="2020-04" db="EMBL/GenBank/DDBJ databases">
        <authorList>
            <person name="Basu S."/>
            <person name="Maruthanayagam V."/>
            <person name="Chakraborty S."/>
            <person name="Pramanik A."/>
            <person name="Mukherjee J."/>
            <person name="Brink B."/>
        </authorList>
    </citation>
    <scope>NUCLEOTIDE SEQUENCE [LARGE SCALE GENOMIC DNA]</scope>
    <source>
        <strain evidence="2 3">AP17</strain>
    </source>
</reference>
<evidence type="ECO:0000313" key="2">
    <source>
        <dbReference type="EMBL" id="QIZ70496.1"/>
    </source>
</evidence>
<dbReference type="EMBL" id="CP051167">
    <property type="protein sequence ID" value="QIZ70496.1"/>
    <property type="molecule type" value="Genomic_DNA"/>
</dbReference>
<evidence type="ECO:0000313" key="3">
    <source>
        <dbReference type="Proteomes" id="UP000500857"/>
    </source>
</evidence>
<gene>
    <name evidence="2" type="ORF">HCG48_07810</name>
</gene>
<name>A0A6H1TWB7_9CYAN</name>
<dbReference type="KEGG" id="oxy:HCG48_07810"/>
<feature type="region of interest" description="Disordered" evidence="1">
    <location>
        <begin position="130"/>
        <end position="157"/>
    </location>
</feature>
<feature type="compositionally biased region" description="Polar residues" evidence="1">
    <location>
        <begin position="130"/>
        <end position="148"/>
    </location>
</feature>
<keyword evidence="3" id="KW-1185">Reference proteome</keyword>
<evidence type="ECO:0000256" key="1">
    <source>
        <dbReference type="SAM" id="MobiDB-lite"/>
    </source>
</evidence>
<dbReference type="AlphaFoldDB" id="A0A6H1TWB7"/>
<organism evidence="2 3">
    <name type="scientific">Oxynema aestuarii AP17</name>
    <dbReference type="NCBI Taxonomy" id="2064643"/>
    <lineage>
        <taxon>Bacteria</taxon>
        <taxon>Bacillati</taxon>
        <taxon>Cyanobacteriota</taxon>
        <taxon>Cyanophyceae</taxon>
        <taxon>Oscillatoriophycideae</taxon>
        <taxon>Oscillatoriales</taxon>
        <taxon>Oscillatoriaceae</taxon>
        <taxon>Oxynema</taxon>
        <taxon>Oxynema aestuarii</taxon>
    </lineage>
</organism>
<accession>A0A6H1TWB7</accession>